<dbReference type="InterPro" id="IPR036063">
    <property type="entry name" value="Smr_dom_sf"/>
</dbReference>
<organism evidence="2">
    <name type="scientific">Sipha flava</name>
    <name type="common">yellow sugarcane aphid</name>
    <dbReference type="NCBI Taxonomy" id="143950"/>
    <lineage>
        <taxon>Eukaryota</taxon>
        <taxon>Metazoa</taxon>
        <taxon>Ecdysozoa</taxon>
        <taxon>Arthropoda</taxon>
        <taxon>Hexapoda</taxon>
        <taxon>Insecta</taxon>
        <taxon>Pterygota</taxon>
        <taxon>Neoptera</taxon>
        <taxon>Paraneoptera</taxon>
        <taxon>Hemiptera</taxon>
        <taxon>Sternorrhyncha</taxon>
        <taxon>Aphidomorpha</taxon>
        <taxon>Aphidoidea</taxon>
        <taxon>Aphididae</taxon>
        <taxon>Sipha</taxon>
    </lineage>
</organism>
<dbReference type="PROSITE" id="PS50828">
    <property type="entry name" value="SMR"/>
    <property type="match status" value="1"/>
</dbReference>
<dbReference type="InterPro" id="IPR052772">
    <property type="entry name" value="Endo/PolyKinase_Domain-Protein"/>
</dbReference>
<dbReference type="SMART" id="SM00463">
    <property type="entry name" value="SMR"/>
    <property type="match status" value="1"/>
</dbReference>
<evidence type="ECO:0000259" key="1">
    <source>
        <dbReference type="PROSITE" id="PS50828"/>
    </source>
</evidence>
<dbReference type="Gene3D" id="3.30.1370.110">
    <property type="match status" value="1"/>
</dbReference>
<dbReference type="SUPFAM" id="SSF52540">
    <property type="entry name" value="P-loop containing nucleoside triphosphate hydrolases"/>
    <property type="match status" value="1"/>
</dbReference>
<dbReference type="PANTHER" id="PTHR46535:SF1">
    <property type="entry name" value="NEDD4-BINDING PROTEIN 2"/>
    <property type="match status" value="1"/>
</dbReference>
<sequence>MSNESKISWSCMNSKEDLLKLFSGHVDIDVIEMMIDNRNNLLLAYRDLMEITKIPNSETNLQLSSNEDVLAATSDLNSPNIINWERLSKNESPTNRILYLVSKGFKVMVLMRGCPGSGKSYQATNILNMCYKNANVDEFIFSADKFFINKQSGGYNYIPSKIRQAHQWALENTKKAVLNEVTPIIIDNTHIEAWEMENSIKMGVNNGYWIEILEPISEWAWEGSELAKRNIHYVPLEYIMNSIRRYDHYINTENFLTRFKLKYSKNNQPPQLSNNIKKYQLHENLLDEKKKMIEPIIANYEHFNNLCISQKQNNYKNENPCTSFNNIDEDPWITNMIQKKEEPVLFLVNDLENLSNDISDINEDCFSTSPFEEASNFTNKSVNTYENDFLFMEVLNEIPEEEYSSYVIFGRNRNINDGNHSISGTLCGKLDKGTITNDELIGIIHKPNISEIRKQFPENVCSLIIELFDKCEGNIDWILDMLFELGHNISKEQLQNVIQIEENNLAENIQVQNTIEKIRPNKQDNDLSIIFPNSKSNTLKYNEDTFGKKKKQGKKVMDTKGKKFHTTHPSFSIDLRKNIENKFTFDDSLYSDHVLNIKKLKEIHNTPINYNLVIPSTSDGIKKDSKAENDPKEKFVQLVIDTSVLAQLCDYFGDFSSDLSKTALPMSVRLPEKLAEDLYYCLIANVPTDICEQEAILKDETLAKTLQEEYKKSTSSNSNSGGLSFAAVLSKQLLLEKFKHFDSKLIMDVLHSNGYKFEESCNILTELSGRRCLSNQDSPNIENEDNYINKVQPIVQNYEQEALKHAHSRQQFLNKANQSLSSKIHPAVTAYYLKRAEESKQNEKHAKNQELVNMIKQNESTTLDLHHFPVKDAILALDIYLDKHISYLKKLNEIYSRGRQLTIITGRGKHSPKGIARIKPVVIQRLEIRRLMYLEPESPGLIMVIIKKNSLLSLEL</sequence>
<dbReference type="EMBL" id="GGMS01004941">
    <property type="protein sequence ID" value="MBY74144.1"/>
    <property type="molecule type" value="Transcribed_RNA"/>
</dbReference>
<evidence type="ECO:0000313" key="2">
    <source>
        <dbReference type="EMBL" id="MBY74144.1"/>
    </source>
</evidence>
<dbReference type="InterPro" id="IPR002625">
    <property type="entry name" value="Smr_dom"/>
</dbReference>
<gene>
    <name evidence="2" type="primary">N4bp2l1</name>
    <name evidence="2" type="ORF">g.132440</name>
</gene>
<dbReference type="InterPro" id="IPR027417">
    <property type="entry name" value="P-loop_NTPase"/>
</dbReference>
<dbReference type="GO" id="GO:0004519">
    <property type="term" value="F:endonuclease activity"/>
    <property type="evidence" value="ECO:0007669"/>
    <property type="project" value="TreeGrafter"/>
</dbReference>
<dbReference type="PANTHER" id="PTHR46535">
    <property type="entry name" value="NEDD4-BINDING PROTEIN 2"/>
    <property type="match status" value="1"/>
</dbReference>
<dbReference type="Pfam" id="PF13671">
    <property type="entry name" value="AAA_33"/>
    <property type="match status" value="1"/>
</dbReference>
<dbReference type="SUPFAM" id="SSF160443">
    <property type="entry name" value="SMR domain-like"/>
    <property type="match status" value="1"/>
</dbReference>
<dbReference type="AlphaFoldDB" id="A0A2S2Q8V9"/>
<name>A0A2S2Q8V9_9HEMI</name>
<dbReference type="Gene3D" id="3.40.50.300">
    <property type="entry name" value="P-loop containing nucleotide triphosphate hydrolases"/>
    <property type="match status" value="1"/>
</dbReference>
<accession>A0A2S2Q8V9</accession>
<dbReference type="GO" id="GO:0005634">
    <property type="term" value="C:nucleus"/>
    <property type="evidence" value="ECO:0007669"/>
    <property type="project" value="TreeGrafter"/>
</dbReference>
<feature type="domain" description="Smr" evidence="1">
    <location>
        <begin position="863"/>
        <end position="947"/>
    </location>
</feature>
<proteinExistence type="predicted"/>
<protein>
    <submittedName>
        <fullName evidence="2">NEDD4-binding protein 2-like 1</fullName>
    </submittedName>
</protein>
<reference evidence="2" key="1">
    <citation type="submission" date="2018-04" db="EMBL/GenBank/DDBJ databases">
        <title>Transcriptome assembly of Sipha flava.</title>
        <authorList>
            <person name="Scully E.D."/>
            <person name="Geib S.M."/>
            <person name="Palmer N.A."/>
            <person name="Koch K."/>
            <person name="Bradshaw J."/>
            <person name="Heng-Moss T."/>
            <person name="Sarath G."/>
        </authorList>
    </citation>
    <scope>NUCLEOTIDE SEQUENCE</scope>
</reference>
<dbReference type="OrthoDB" id="3231855at2759"/>